<dbReference type="AlphaFoldDB" id="A0A0F9FJN7"/>
<sequence>MKNEYVISGQDLYQARHREDNPKVFKIALGLTAITVLIGISVVLVLAY</sequence>
<name>A0A0F9FJN7_9ZZZZ</name>
<accession>A0A0F9FJN7</accession>
<keyword evidence="1" id="KW-0472">Membrane</keyword>
<keyword evidence="1" id="KW-1133">Transmembrane helix</keyword>
<evidence type="ECO:0000256" key="1">
    <source>
        <dbReference type="SAM" id="Phobius"/>
    </source>
</evidence>
<comment type="caution">
    <text evidence="2">The sequence shown here is derived from an EMBL/GenBank/DDBJ whole genome shotgun (WGS) entry which is preliminary data.</text>
</comment>
<dbReference type="EMBL" id="LAZR01023372">
    <property type="protein sequence ID" value="KKL78706.1"/>
    <property type="molecule type" value="Genomic_DNA"/>
</dbReference>
<keyword evidence="1" id="KW-0812">Transmembrane</keyword>
<reference evidence="2" key="1">
    <citation type="journal article" date="2015" name="Nature">
        <title>Complex archaea that bridge the gap between prokaryotes and eukaryotes.</title>
        <authorList>
            <person name="Spang A."/>
            <person name="Saw J.H."/>
            <person name="Jorgensen S.L."/>
            <person name="Zaremba-Niedzwiedzka K."/>
            <person name="Martijn J."/>
            <person name="Lind A.E."/>
            <person name="van Eijk R."/>
            <person name="Schleper C."/>
            <person name="Guy L."/>
            <person name="Ettema T.J."/>
        </authorList>
    </citation>
    <scope>NUCLEOTIDE SEQUENCE</scope>
</reference>
<feature type="transmembrane region" description="Helical" evidence="1">
    <location>
        <begin position="24"/>
        <end position="47"/>
    </location>
</feature>
<organism evidence="2">
    <name type="scientific">marine sediment metagenome</name>
    <dbReference type="NCBI Taxonomy" id="412755"/>
    <lineage>
        <taxon>unclassified sequences</taxon>
        <taxon>metagenomes</taxon>
        <taxon>ecological metagenomes</taxon>
    </lineage>
</organism>
<protein>
    <submittedName>
        <fullName evidence="2">Uncharacterized protein</fullName>
    </submittedName>
</protein>
<proteinExistence type="predicted"/>
<gene>
    <name evidence="2" type="ORF">LCGC14_2022160</name>
</gene>
<evidence type="ECO:0000313" key="2">
    <source>
        <dbReference type="EMBL" id="KKL78706.1"/>
    </source>
</evidence>